<evidence type="ECO:0000256" key="1">
    <source>
        <dbReference type="ARBA" id="ARBA00004651"/>
    </source>
</evidence>
<dbReference type="Proteomes" id="UP001218638">
    <property type="component" value="Chromosome"/>
</dbReference>
<feature type="transmembrane region" description="Helical" evidence="9">
    <location>
        <begin position="382"/>
        <end position="405"/>
    </location>
</feature>
<feature type="transmembrane region" description="Helical" evidence="9">
    <location>
        <begin position="168"/>
        <end position="194"/>
    </location>
</feature>
<dbReference type="PANTHER" id="PTHR33451:SF3">
    <property type="entry name" value="MALATE-2H(+)_NA(+)-LACTATE ANTIPORTER"/>
    <property type="match status" value="1"/>
</dbReference>
<dbReference type="AlphaFoldDB" id="A0AAF0CPR8"/>
<dbReference type="GO" id="GO:0005886">
    <property type="term" value="C:plasma membrane"/>
    <property type="evidence" value="ECO:0007669"/>
    <property type="project" value="UniProtKB-SubCell"/>
</dbReference>
<feature type="domain" description="Na+/H+ antiporter NhaC-like C-terminal" evidence="10">
    <location>
        <begin position="191"/>
        <end position="484"/>
    </location>
</feature>
<feature type="transmembrane region" description="Helical" evidence="9">
    <location>
        <begin position="449"/>
        <end position="471"/>
    </location>
</feature>
<dbReference type="KEGG" id="slom:PXH66_02915"/>
<feature type="transmembrane region" description="Helical" evidence="9">
    <location>
        <begin position="343"/>
        <end position="361"/>
    </location>
</feature>
<feature type="transmembrane region" description="Helical" evidence="9">
    <location>
        <begin position="12"/>
        <end position="32"/>
    </location>
</feature>
<reference evidence="11" key="1">
    <citation type="submission" date="2023-03" db="EMBL/GenBank/DDBJ databases">
        <title>Lomoglobus Profundus gen. nov., sp. nov., a novel member of the phylum Verrucomicrobia, isolated from deep-marine sediment of South China Sea.</title>
        <authorList>
            <person name="Ahmad T."/>
            <person name="Ishaq S.E."/>
            <person name="Wang F."/>
        </authorList>
    </citation>
    <scope>NUCLEOTIDE SEQUENCE</scope>
    <source>
        <strain evidence="11">LMO-M01</strain>
    </source>
</reference>
<dbReference type="Pfam" id="PF03553">
    <property type="entry name" value="Na_H_antiporter"/>
    <property type="match status" value="1"/>
</dbReference>
<evidence type="ECO:0000256" key="3">
    <source>
        <dbReference type="ARBA" id="ARBA00022449"/>
    </source>
</evidence>
<feature type="transmembrane region" description="Helical" evidence="9">
    <location>
        <begin position="101"/>
        <end position="129"/>
    </location>
</feature>
<evidence type="ECO:0000313" key="11">
    <source>
        <dbReference type="EMBL" id="WED65797.1"/>
    </source>
</evidence>
<evidence type="ECO:0000256" key="4">
    <source>
        <dbReference type="ARBA" id="ARBA00022475"/>
    </source>
</evidence>
<evidence type="ECO:0000256" key="8">
    <source>
        <dbReference type="ARBA" id="ARBA00038435"/>
    </source>
</evidence>
<organism evidence="11 12">
    <name type="scientific">Synoicihabitans lomoniglobus</name>
    <dbReference type="NCBI Taxonomy" id="2909285"/>
    <lineage>
        <taxon>Bacteria</taxon>
        <taxon>Pseudomonadati</taxon>
        <taxon>Verrucomicrobiota</taxon>
        <taxon>Opitutia</taxon>
        <taxon>Opitutales</taxon>
        <taxon>Opitutaceae</taxon>
        <taxon>Synoicihabitans</taxon>
    </lineage>
</organism>
<name>A0AAF0CPR8_9BACT</name>
<keyword evidence="2" id="KW-0813">Transport</keyword>
<dbReference type="EMBL" id="CP119075">
    <property type="protein sequence ID" value="WED65797.1"/>
    <property type="molecule type" value="Genomic_DNA"/>
</dbReference>
<proteinExistence type="inferred from homology"/>
<evidence type="ECO:0000256" key="2">
    <source>
        <dbReference type="ARBA" id="ARBA00022448"/>
    </source>
</evidence>
<evidence type="ECO:0000313" key="12">
    <source>
        <dbReference type="Proteomes" id="UP001218638"/>
    </source>
</evidence>
<keyword evidence="6 9" id="KW-1133">Transmembrane helix</keyword>
<comment type="subcellular location">
    <subcellularLocation>
        <location evidence="1">Cell membrane</location>
        <topology evidence="1">Multi-pass membrane protein</topology>
    </subcellularLocation>
</comment>
<keyword evidence="4" id="KW-1003">Cell membrane</keyword>
<keyword evidence="5 9" id="KW-0812">Transmembrane</keyword>
<sequence>MTNSSRSLRAPTLGEALVPVICLIVFLAGSVLNLNDLPRLAVITPVLETLARVPYFGTVLQTWIPVQIPLLAATVVAAIMARRLGLRWPAIHQSFLQGIMLSLGAVLILLVVGVLIGVWIASGVVPLLIVSGLKLLTPGAFLFATCLICGIVSLVTGSSWTTAGTVGVALIGVGQGLGIPLPMVAGAIISGAYFGDKMSPLSDTTNLAPGVAGAELFEHVRHMAYTTGPSFVIALILYWLLGLRYGDGTVDAGSITEITNGVTGAFDLSRWLLVPPLLVLGLVIARVPALPALVLGAVVAGIGATLFQGATLAEVLTISYDGYASETGIAAVDDLLTRGGMSSMYGTIGIILCAMCFGGVMERSGMLGRLAGAILSLAKTRGGLVGATLSTSFGINVLAADQYLAIVVPGRMYREAYDKMGLHPKNLSRCLEDGGTITSPLIPWNSCGAYMFATLGVFPLAYLPFAFLNLINPCISLLYGITGWTMTPADKALSDAEGTAESPVV</sequence>
<feature type="transmembrane region" description="Helical" evidence="9">
    <location>
        <begin position="277"/>
        <end position="307"/>
    </location>
</feature>
<gene>
    <name evidence="11" type="primary">nhaC</name>
    <name evidence="11" type="ORF">PXH66_02915</name>
</gene>
<keyword evidence="3" id="KW-0050">Antiport</keyword>
<dbReference type="RefSeq" id="WP_330930327.1">
    <property type="nucleotide sequence ID" value="NZ_CP119075.1"/>
</dbReference>
<evidence type="ECO:0000256" key="5">
    <source>
        <dbReference type="ARBA" id="ARBA00022692"/>
    </source>
</evidence>
<dbReference type="InterPro" id="IPR004770">
    <property type="entry name" value="Na/H_antiport_NhaC"/>
</dbReference>
<keyword evidence="12" id="KW-1185">Reference proteome</keyword>
<dbReference type="GO" id="GO:0015297">
    <property type="term" value="F:antiporter activity"/>
    <property type="evidence" value="ECO:0007669"/>
    <property type="project" value="UniProtKB-KW"/>
</dbReference>
<feature type="transmembrane region" description="Helical" evidence="9">
    <location>
        <begin position="135"/>
        <end position="156"/>
    </location>
</feature>
<evidence type="ECO:0000256" key="6">
    <source>
        <dbReference type="ARBA" id="ARBA00022989"/>
    </source>
</evidence>
<feature type="transmembrane region" description="Helical" evidence="9">
    <location>
        <begin position="223"/>
        <end position="241"/>
    </location>
</feature>
<evidence type="ECO:0000256" key="7">
    <source>
        <dbReference type="ARBA" id="ARBA00023136"/>
    </source>
</evidence>
<dbReference type="PANTHER" id="PTHR33451">
    <property type="entry name" value="MALATE-2H(+)/NA(+)-LACTATE ANTIPORTER"/>
    <property type="match status" value="1"/>
</dbReference>
<protein>
    <submittedName>
        <fullName evidence="11">Na+/H+ antiporter NhaC</fullName>
    </submittedName>
</protein>
<comment type="similarity">
    <text evidence="8">Belongs to the NhaC Na(+)/H(+) (TC 2.A.35) antiporter family.</text>
</comment>
<accession>A0AAF0CPR8</accession>
<evidence type="ECO:0000259" key="10">
    <source>
        <dbReference type="Pfam" id="PF03553"/>
    </source>
</evidence>
<dbReference type="InterPro" id="IPR052180">
    <property type="entry name" value="NhaC_Na-H+_Antiporter"/>
</dbReference>
<dbReference type="NCBIfam" id="TIGR00931">
    <property type="entry name" value="antiport_nhaC"/>
    <property type="match status" value="1"/>
</dbReference>
<evidence type="ECO:0000256" key="9">
    <source>
        <dbReference type="SAM" id="Phobius"/>
    </source>
</evidence>
<keyword evidence="7 9" id="KW-0472">Membrane</keyword>
<dbReference type="InterPro" id="IPR018461">
    <property type="entry name" value="Na/H_Antiport_NhaC-like_C"/>
</dbReference>
<feature type="transmembrane region" description="Helical" evidence="9">
    <location>
        <begin position="62"/>
        <end position="81"/>
    </location>
</feature>